<protein>
    <submittedName>
        <fullName evidence="3 4">Uncharacterized protein LOC104249423</fullName>
    </submittedName>
</protein>
<feature type="transmembrane region" description="Helical" evidence="1">
    <location>
        <begin position="75"/>
        <end position="96"/>
    </location>
</feature>
<reference evidence="2" key="1">
    <citation type="journal article" date="2013" name="Genome Biol.">
        <title>Reference genomes and transcriptomes of Nicotiana sylvestris and Nicotiana tomentosiformis.</title>
        <authorList>
            <person name="Sierro N."/>
            <person name="Battey J.N."/>
            <person name="Ouadi S."/>
            <person name="Bovet L."/>
            <person name="Goepfert S."/>
            <person name="Bakaher N."/>
            <person name="Peitsch M.C."/>
            <person name="Ivanov N.V."/>
        </authorList>
    </citation>
    <scope>NUCLEOTIDE SEQUENCE [LARGE SCALE GENOMIC DNA]</scope>
</reference>
<organism evidence="2 3">
    <name type="scientific">Nicotiana sylvestris</name>
    <name type="common">Wood tobacco</name>
    <name type="synonym">South American tobacco</name>
    <dbReference type="NCBI Taxonomy" id="4096"/>
    <lineage>
        <taxon>Eukaryota</taxon>
        <taxon>Viridiplantae</taxon>
        <taxon>Streptophyta</taxon>
        <taxon>Embryophyta</taxon>
        <taxon>Tracheophyta</taxon>
        <taxon>Spermatophyta</taxon>
        <taxon>Magnoliopsida</taxon>
        <taxon>eudicotyledons</taxon>
        <taxon>Gunneridae</taxon>
        <taxon>Pentapetalae</taxon>
        <taxon>asterids</taxon>
        <taxon>lamiids</taxon>
        <taxon>Solanales</taxon>
        <taxon>Solanaceae</taxon>
        <taxon>Nicotianoideae</taxon>
        <taxon>Nicotianeae</taxon>
        <taxon>Nicotiana</taxon>
    </lineage>
</organism>
<accession>A0A1U7YJ82</accession>
<evidence type="ECO:0000313" key="4">
    <source>
        <dbReference type="RefSeq" id="XP_009804153.1"/>
    </source>
</evidence>
<keyword evidence="2" id="KW-1185">Reference proteome</keyword>
<keyword evidence="1" id="KW-0812">Transmembrane</keyword>
<reference evidence="3 4" key="2">
    <citation type="submission" date="2025-04" db="UniProtKB">
        <authorList>
            <consortium name="RefSeq"/>
        </authorList>
    </citation>
    <scope>IDENTIFICATION</scope>
    <source>
        <tissue evidence="3 4">Leaf</tissue>
    </source>
</reference>
<feature type="transmembrane region" description="Helical" evidence="1">
    <location>
        <begin position="178"/>
        <end position="199"/>
    </location>
</feature>
<sequence>MESTTSSSSSTGLRARDSSVGTLVELEKLGSKLQLQMLEMEKNANEVLSGLSNYIAFLLLYAMGGIIVSNKLNCWSATLIMFVLTITFTVGVVFAMKVANLKLERLEGPVEELNRKKKFLVEEARPIADLENKRISKAVEDEEGVTLSMVRSESVLSRIETLTSSRDMATFASINQEMICYIIFCGIMYLVIVGIFFLFNNCS</sequence>
<evidence type="ECO:0000256" key="1">
    <source>
        <dbReference type="SAM" id="Phobius"/>
    </source>
</evidence>
<keyword evidence="1" id="KW-1133">Transmembrane helix</keyword>
<feature type="transmembrane region" description="Helical" evidence="1">
    <location>
        <begin position="47"/>
        <end position="69"/>
    </location>
</feature>
<gene>
    <name evidence="3 4" type="primary">LOC104249423</name>
</gene>
<dbReference type="eggNOG" id="ENOG502R85D">
    <property type="taxonomic scope" value="Eukaryota"/>
</dbReference>
<dbReference type="RefSeq" id="XP_009804152.1">
    <property type="nucleotide sequence ID" value="XM_009805850.1"/>
</dbReference>
<evidence type="ECO:0000313" key="2">
    <source>
        <dbReference type="Proteomes" id="UP000189701"/>
    </source>
</evidence>
<name>A0A1U7YJ82_NICSY</name>
<dbReference type="AlphaFoldDB" id="A0A1U7YJ82"/>
<dbReference type="RefSeq" id="XP_009804153.1">
    <property type="nucleotide sequence ID" value="XM_009805851.1"/>
</dbReference>
<evidence type="ECO:0000313" key="3">
    <source>
        <dbReference type="RefSeq" id="XP_009804152.1"/>
    </source>
</evidence>
<proteinExistence type="predicted"/>
<dbReference type="Proteomes" id="UP000189701">
    <property type="component" value="Unplaced"/>
</dbReference>
<keyword evidence="1" id="KW-0472">Membrane</keyword>